<comment type="caution">
    <text evidence="2">The sequence shown here is derived from an EMBL/GenBank/DDBJ whole genome shotgun (WGS) entry which is preliminary data.</text>
</comment>
<keyword evidence="3" id="KW-1185">Reference proteome</keyword>
<evidence type="ECO:0000313" key="2">
    <source>
        <dbReference type="EMBL" id="GGE20331.1"/>
    </source>
</evidence>
<protein>
    <submittedName>
        <fullName evidence="2">LuxR family transcriptional regulator</fullName>
    </submittedName>
</protein>
<proteinExistence type="predicted"/>
<organism evidence="2 3">
    <name type="scientific">Aureimonas endophytica</name>
    <dbReference type="NCBI Taxonomy" id="2027858"/>
    <lineage>
        <taxon>Bacteria</taxon>
        <taxon>Pseudomonadati</taxon>
        <taxon>Pseudomonadota</taxon>
        <taxon>Alphaproteobacteria</taxon>
        <taxon>Hyphomicrobiales</taxon>
        <taxon>Aurantimonadaceae</taxon>
        <taxon>Aureimonas</taxon>
    </lineage>
</organism>
<dbReference type="Gene3D" id="3.30.450.80">
    <property type="entry name" value="Transcription factor LuxR-like, autoinducer-binding domain"/>
    <property type="match status" value="1"/>
</dbReference>
<dbReference type="SUPFAM" id="SSF46894">
    <property type="entry name" value="C-terminal effector domain of the bipartite response regulators"/>
    <property type="match status" value="1"/>
</dbReference>
<dbReference type="SMART" id="SM00421">
    <property type="entry name" value="HTH_LUXR"/>
    <property type="match status" value="1"/>
</dbReference>
<dbReference type="RefSeq" id="WP_188912448.1">
    <property type="nucleotide sequence ID" value="NZ_BMIQ01000009.1"/>
</dbReference>
<dbReference type="InterPro" id="IPR016032">
    <property type="entry name" value="Sig_transdc_resp-reg_C-effctor"/>
</dbReference>
<reference evidence="2" key="1">
    <citation type="journal article" date="2014" name="Int. J. Syst. Evol. Microbiol.">
        <title>Complete genome sequence of Corynebacterium casei LMG S-19264T (=DSM 44701T), isolated from a smear-ripened cheese.</title>
        <authorList>
            <consortium name="US DOE Joint Genome Institute (JGI-PGF)"/>
            <person name="Walter F."/>
            <person name="Albersmeier A."/>
            <person name="Kalinowski J."/>
            <person name="Ruckert C."/>
        </authorList>
    </citation>
    <scope>NUCLEOTIDE SEQUENCE</scope>
    <source>
        <strain evidence="2">CGMCC 1.15367</strain>
    </source>
</reference>
<dbReference type="EMBL" id="BMIQ01000009">
    <property type="protein sequence ID" value="GGE20331.1"/>
    <property type="molecule type" value="Genomic_DNA"/>
</dbReference>
<feature type="domain" description="HTH luxR-type" evidence="1">
    <location>
        <begin position="313"/>
        <end position="370"/>
    </location>
</feature>
<reference evidence="2" key="2">
    <citation type="submission" date="2020-09" db="EMBL/GenBank/DDBJ databases">
        <authorList>
            <person name="Sun Q."/>
            <person name="Zhou Y."/>
        </authorList>
    </citation>
    <scope>NUCLEOTIDE SEQUENCE</scope>
    <source>
        <strain evidence="2">CGMCC 1.15367</strain>
    </source>
</reference>
<dbReference type="AlphaFoldDB" id="A0A917A1L1"/>
<dbReference type="SUPFAM" id="SSF75516">
    <property type="entry name" value="Pheromone-binding domain of LuxR-like quorum-sensing transcription factors"/>
    <property type="match status" value="1"/>
</dbReference>
<gene>
    <name evidence="2" type="ORF">GCM10011390_44480</name>
</gene>
<dbReference type="GO" id="GO:0006355">
    <property type="term" value="P:regulation of DNA-templated transcription"/>
    <property type="evidence" value="ECO:0007669"/>
    <property type="project" value="InterPro"/>
</dbReference>
<accession>A0A917A1L1</accession>
<evidence type="ECO:0000313" key="3">
    <source>
        <dbReference type="Proteomes" id="UP000644699"/>
    </source>
</evidence>
<dbReference type="InterPro" id="IPR000792">
    <property type="entry name" value="Tscrpt_reg_LuxR_C"/>
</dbReference>
<name>A0A917A1L1_9HYPH</name>
<dbReference type="Gene3D" id="1.10.10.10">
    <property type="entry name" value="Winged helix-like DNA-binding domain superfamily/Winged helix DNA-binding domain"/>
    <property type="match status" value="1"/>
</dbReference>
<sequence>MASTDDVIDRIYQAASRPEEWTATLGAFAEHLDAETGLLYARDPRQTKGVMEGAATSLTYGYDPAWIARYVDHYYALDPFVDAIAEKGAGHIVTDRDVAEPASVVSFDRSEFYRDWAGPQGLRHVVAQALHSSDRQLVLFGAWRGPRRGAYEAADLQLFARLARHALRAIDIGGRLAAAEAEMDAMADRRASAVFVLRADGRVKRLNAAADRLVTQGGELTLRNGRLWVAVPQDRAALDRLVAAALDPRFASWAENAVLPLRRAGDRLPLIARVIAVARHFAPFGAEHAASVILTVEDPEDEARRFEALLVRRFGLSSAQARVALQFRDGRTIAEASTALKLAPETVRSHLKVIFQRTGTRRQAELAVLLRQTTEG</sequence>
<dbReference type="Proteomes" id="UP000644699">
    <property type="component" value="Unassembled WGS sequence"/>
</dbReference>
<evidence type="ECO:0000259" key="1">
    <source>
        <dbReference type="SMART" id="SM00421"/>
    </source>
</evidence>
<dbReference type="InterPro" id="IPR036693">
    <property type="entry name" value="TF_LuxR_autoind-bd_dom_sf"/>
</dbReference>
<dbReference type="InterPro" id="IPR036388">
    <property type="entry name" value="WH-like_DNA-bd_sf"/>
</dbReference>
<dbReference type="GO" id="GO:0003677">
    <property type="term" value="F:DNA binding"/>
    <property type="evidence" value="ECO:0007669"/>
    <property type="project" value="InterPro"/>
</dbReference>